<name>A0A3B1E1H0_9ZZZZ</name>
<evidence type="ECO:0000256" key="1">
    <source>
        <dbReference type="ARBA" id="ARBA00005051"/>
    </source>
</evidence>
<dbReference type="CDD" id="cd00483">
    <property type="entry name" value="HPPK"/>
    <property type="match status" value="1"/>
</dbReference>
<evidence type="ECO:0000256" key="3">
    <source>
        <dbReference type="ARBA" id="ARBA00022679"/>
    </source>
</evidence>
<dbReference type="AlphaFoldDB" id="A0A3B1E1H0"/>
<comment type="pathway">
    <text evidence="1">Cofactor biosynthesis; tetrahydrofolate biosynthesis; 2-amino-4-hydroxy-6-hydroxymethyl-7,8-dihydropteridine diphosphate from 7,8-dihydroneopterin triphosphate: step 4/4.</text>
</comment>
<dbReference type="PROSITE" id="PS00794">
    <property type="entry name" value="HPPK"/>
    <property type="match status" value="1"/>
</dbReference>
<proteinExistence type="predicted"/>
<dbReference type="EC" id="2.7.6.3" evidence="2"/>
<dbReference type="InterPro" id="IPR035907">
    <property type="entry name" value="Hppk_sf"/>
</dbReference>
<sequence length="164" mass="17755">MLCQPVYLGIGSNLGDRARHVQHALDHLGTLDQTRLVAVSAVIETAPVGPIEQGAYLNAAAAIETGLSPRELLGALHTIERAQGRDREQEARWGPRTLDLDILVYAELRIAEPGLTIPHPRLHERLFVLGPLAEIAPELIVPGRHQTVGELLAALVREESGARA</sequence>
<organism evidence="9">
    <name type="scientific">hydrothermal vent metagenome</name>
    <dbReference type="NCBI Taxonomy" id="652676"/>
    <lineage>
        <taxon>unclassified sequences</taxon>
        <taxon>metagenomes</taxon>
        <taxon>ecological metagenomes</taxon>
    </lineage>
</organism>
<evidence type="ECO:0000256" key="5">
    <source>
        <dbReference type="ARBA" id="ARBA00022777"/>
    </source>
</evidence>
<dbReference type="Gene3D" id="3.30.70.560">
    <property type="entry name" value="7,8-Dihydro-6-hydroxymethylpterin-pyrophosphokinase HPPK"/>
    <property type="match status" value="1"/>
</dbReference>
<dbReference type="GO" id="GO:0046656">
    <property type="term" value="P:folic acid biosynthetic process"/>
    <property type="evidence" value="ECO:0007669"/>
    <property type="project" value="UniProtKB-KW"/>
</dbReference>
<keyword evidence="5 9" id="KW-0418">Kinase</keyword>
<keyword evidence="7" id="KW-0289">Folate biosynthesis</keyword>
<evidence type="ECO:0000256" key="6">
    <source>
        <dbReference type="ARBA" id="ARBA00022840"/>
    </source>
</evidence>
<keyword evidence="6" id="KW-0067">ATP-binding</keyword>
<dbReference type="GO" id="GO:0016301">
    <property type="term" value="F:kinase activity"/>
    <property type="evidence" value="ECO:0007669"/>
    <property type="project" value="UniProtKB-KW"/>
</dbReference>
<dbReference type="GO" id="GO:0003848">
    <property type="term" value="F:2-amino-4-hydroxy-6-hydroxymethyldihydropteridine diphosphokinase activity"/>
    <property type="evidence" value="ECO:0007669"/>
    <property type="project" value="UniProtKB-EC"/>
</dbReference>
<evidence type="ECO:0000256" key="2">
    <source>
        <dbReference type="ARBA" id="ARBA00013253"/>
    </source>
</evidence>
<evidence type="ECO:0000259" key="8">
    <source>
        <dbReference type="PROSITE" id="PS00794"/>
    </source>
</evidence>
<dbReference type="PANTHER" id="PTHR43071">
    <property type="entry name" value="2-AMINO-4-HYDROXY-6-HYDROXYMETHYLDIHYDROPTERIDINE PYROPHOSPHOKINASE"/>
    <property type="match status" value="1"/>
</dbReference>
<keyword evidence="4" id="KW-0547">Nucleotide-binding</keyword>
<feature type="domain" description="7,8-dihydro-6-hydroxymethylpterin-pyrophosphokinase" evidence="8">
    <location>
        <begin position="92"/>
        <end position="103"/>
    </location>
</feature>
<keyword evidence="3 9" id="KW-0808">Transferase</keyword>
<dbReference type="SUPFAM" id="SSF55083">
    <property type="entry name" value="6-hydroxymethyl-7,8-dihydropterin pyrophosphokinase, HPPK"/>
    <property type="match status" value="1"/>
</dbReference>
<reference evidence="9" key="1">
    <citation type="submission" date="2018-06" db="EMBL/GenBank/DDBJ databases">
        <authorList>
            <person name="Zhirakovskaya E."/>
        </authorList>
    </citation>
    <scope>NUCLEOTIDE SEQUENCE</scope>
</reference>
<accession>A0A3B1E1H0</accession>
<dbReference type="UniPathway" id="UPA00077">
    <property type="reaction ID" value="UER00155"/>
</dbReference>
<dbReference type="GO" id="GO:0005524">
    <property type="term" value="F:ATP binding"/>
    <property type="evidence" value="ECO:0007669"/>
    <property type="project" value="UniProtKB-KW"/>
</dbReference>
<evidence type="ECO:0000256" key="7">
    <source>
        <dbReference type="ARBA" id="ARBA00022909"/>
    </source>
</evidence>
<dbReference type="InterPro" id="IPR000550">
    <property type="entry name" value="Hppk"/>
</dbReference>
<dbReference type="NCBIfam" id="TIGR01498">
    <property type="entry name" value="folK"/>
    <property type="match status" value="1"/>
</dbReference>
<dbReference type="Pfam" id="PF01288">
    <property type="entry name" value="HPPK"/>
    <property type="match status" value="1"/>
</dbReference>
<evidence type="ECO:0000256" key="4">
    <source>
        <dbReference type="ARBA" id="ARBA00022741"/>
    </source>
</evidence>
<dbReference type="PANTHER" id="PTHR43071:SF1">
    <property type="entry name" value="2-AMINO-4-HYDROXY-6-HYDROXYMETHYLDIHYDROPTERIDINE PYROPHOSPHOKINASE"/>
    <property type="match status" value="1"/>
</dbReference>
<protein>
    <recommendedName>
        <fullName evidence="2">2-amino-4-hydroxy-6-hydroxymethyldihydropteridine diphosphokinase</fullName>
        <ecNumber evidence="2">2.7.6.3</ecNumber>
    </recommendedName>
</protein>
<dbReference type="EMBL" id="UOGK01000767">
    <property type="protein sequence ID" value="VAX42844.1"/>
    <property type="molecule type" value="Genomic_DNA"/>
</dbReference>
<dbReference type="GO" id="GO:0046654">
    <property type="term" value="P:tetrahydrofolate biosynthetic process"/>
    <property type="evidence" value="ECO:0007669"/>
    <property type="project" value="UniProtKB-UniPathway"/>
</dbReference>
<gene>
    <name evidence="9" type="ORF">MNBD_PLANCTO03-180</name>
</gene>
<evidence type="ECO:0000313" key="9">
    <source>
        <dbReference type="EMBL" id="VAX42844.1"/>
    </source>
</evidence>